<evidence type="ECO:0000313" key="1">
    <source>
        <dbReference type="EMBL" id="GIO40773.1"/>
    </source>
</evidence>
<organism evidence="1 2">
    <name type="scientific">Paenibacillus apis</name>
    <dbReference type="NCBI Taxonomy" id="1792174"/>
    <lineage>
        <taxon>Bacteria</taxon>
        <taxon>Bacillati</taxon>
        <taxon>Bacillota</taxon>
        <taxon>Bacilli</taxon>
        <taxon>Bacillales</taxon>
        <taxon>Paenibacillaceae</taxon>
        <taxon>Paenibacillus</taxon>
    </lineage>
</organism>
<proteinExistence type="predicted"/>
<reference evidence="1" key="1">
    <citation type="submission" date="2021-03" db="EMBL/GenBank/DDBJ databases">
        <title>Antimicrobial resistance genes in bacteria isolated from Japanese honey, and their potential for conferring macrolide and lincosamide resistance in the American foulbrood pathogen Paenibacillus larvae.</title>
        <authorList>
            <person name="Okamoto M."/>
            <person name="Kumagai M."/>
            <person name="Kanamori H."/>
            <person name="Takamatsu D."/>
        </authorList>
    </citation>
    <scope>NUCLEOTIDE SEQUENCE</scope>
    <source>
        <strain evidence="1">J41TS4</strain>
    </source>
</reference>
<name>A0A919Y1X0_9BACL</name>
<accession>A0A919Y1X0</accession>
<dbReference type="RefSeq" id="WP_301624669.1">
    <property type="nucleotide sequence ID" value="NZ_BORS01000002.1"/>
</dbReference>
<keyword evidence="2" id="KW-1185">Reference proteome</keyword>
<evidence type="ECO:0000313" key="2">
    <source>
        <dbReference type="Proteomes" id="UP000678895"/>
    </source>
</evidence>
<dbReference type="EMBL" id="BORS01000002">
    <property type="protein sequence ID" value="GIO40773.1"/>
    <property type="molecule type" value="Genomic_DNA"/>
</dbReference>
<dbReference type="Proteomes" id="UP000678895">
    <property type="component" value="Unassembled WGS sequence"/>
</dbReference>
<sequence>MKRIYYSSRNKKSSVDIYQVYVQLQSLFLYFRNKDFFYEKLRISSGYMPEEVSHKAVFEIKFNPFPINKWDRLDINEDKVFDTMEFLYHHVSKPGEQTWMQSETGIDYQEYIDFDEDLGKQEFRDAVNMIINDYDVGFELVPTGEILAKGNNGLEEILEAEIPEYDNLNIDTKVKNAIKKWKNRNLSASERKQAVLDLADVFEWLKKTDKLSEALDKKDESALFEIANNFSLRHHNPNQKSNYDTNIWHSWIFHFYLATYHAVIRTLKKKGI</sequence>
<gene>
    <name evidence="1" type="ORF">J41TS4_05310</name>
</gene>
<protein>
    <submittedName>
        <fullName evidence="1">Uncharacterized protein</fullName>
    </submittedName>
</protein>
<comment type="caution">
    <text evidence="1">The sequence shown here is derived from an EMBL/GenBank/DDBJ whole genome shotgun (WGS) entry which is preliminary data.</text>
</comment>
<dbReference type="AlphaFoldDB" id="A0A919Y1X0"/>